<reference evidence="7" key="1">
    <citation type="submission" date="2020-05" db="EMBL/GenBank/DDBJ databases">
        <authorList>
            <person name="Chiriac C."/>
            <person name="Salcher M."/>
            <person name="Ghai R."/>
            <person name="Kavagutti S V."/>
        </authorList>
    </citation>
    <scope>NUCLEOTIDE SEQUENCE</scope>
</reference>
<dbReference type="InterPro" id="IPR051533">
    <property type="entry name" value="WaaL-like"/>
</dbReference>
<sequence>MLSKRDNTNISSKAQVLISIKQVLKMTFITGIVCLQIVLITIGPHRASQFFGSEKNLYGVATLFHAILNLVLLLIINNKARDNVIGLKNPKVGHKKEIDFYLIMALFIFLGYMSVSAIWSSFGGSVVNQYSYLIQIVICGVLFGKLSRMFVLQQFIGIYIFISCIVFVVLSTRKLGIAVFPGDQLNSLPDRFLIVGAGPNVWPRWMIYTLIFVTWGILFEILKQKISSVLSLMIFPIIWMLALSGSRAAYIAFSISVVFLFVVSVFRGVMIQRVINQYRFSMFISFLISMILEIHQNFPASRMVFFRLFQVTFVEKSASGRGAFFEESIAGIQDHFLIGGGEGSFTGRTGLDYPHNIFLDSLVTGGLFGLILFSLVIFLSVKVFYDSRFNQISDFSLNVLIFAWCLSILVLQMFSGTFVDARIAFMLLPLLRQNTDKVYSGKSANLV</sequence>
<feature type="transmembrane region" description="Helical" evidence="5">
    <location>
        <begin position="201"/>
        <end position="219"/>
    </location>
</feature>
<evidence type="ECO:0000256" key="5">
    <source>
        <dbReference type="SAM" id="Phobius"/>
    </source>
</evidence>
<name>A0A6J6E2Y9_9ZZZZ</name>
<keyword evidence="3 5" id="KW-1133">Transmembrane helix</keyword>
<feature type="transmembrane region" description="Helical" evidence="5">
    <location>
        <begin position="248"/>
        <end position="266"/>
    </location>
</feature>
<evidence type="ECO:0000256" key="1">
    <source>
        <dbReference type="ARBA" id="ARBA00004141"/>
    </source>
</evidence>
<gene>
    <name evidence="7" type="ORF">UFOPK1689_00646</name>
</gene>
<feature type="transmembrane region" description="Helical" evidence="5">
    <location>
        <begin position="397"/>
        <end position="419"/>
    </location>
</feature>
<feature type="transmembrane region" description="Helical" evidence="5">
    <location>
        <begin position="98"/>
        <end position="120"/>
    </location>
</feature>
<feature type="transmembrane region" description="Helical" evidence="5">
    <location>
        <begin position="226"/>
        <end position="242"/>
    </location>
</feature>
<keyword evidence="4 5" id="KW-0472">Membrane</keyword>
<dbReference type="GO" id="GO:0016020">
    <property type="term" value="C:membrane"/>
    <property type="evidence" value="ECO:0007669"/>
    <property type="project" value="UniProtKB-SubCell"/>
</dbReference>
<evidence type="ECO:0000256" key="2">
    <source>
        <dbReference type="ARBA" id="ARBA00022692"/>
    </source>
</evidence>
<feature type="domain" description="O-antigen ligase-related" evidence="6">
    <location>
        <begin position="234"/>
        <end position="373"/>
    </location>
</feature>
<feature type="transmembrane region" description="Helical" evidence="5">
    <location>
        <begin position="158"/>
        <end position="181"/>
    </location>
</feature>
<dbReference type="PANTHER" id="PTHR37422:SF17">
    <property type="entry name" value="O-ANTIGEN LIGASE"/>
    <property type="match status" value="1"/>
</dbReference>
<dbReference type="EMBL" id="CAEZTN010000015">
    <property type="protein sequence ID" value="CAB4570702.1"/>
    <property type="molecule type" value="Genomic_DNA"/>
</dbReference>
<feature type="transmembrane region" description="Helical" evidence="5">
    <location>
        <begin position="23"/>
        <end position="45"/>
    </location>
</feature>
<feature type="transmembrane region" description="Helical" evidence="5">
    <location>
        <begin position="57"/>
        <end position="77"/>
    </location>
</feature>
<evidence type="ECO:0000259" key="6">
    <source>
        <dbReference type="Pfam" id="PF04932"/>
    </source>
</evidence>
<dbReference type="AlphaFoldDB" id="A0A6J6E2Y9"/>
<evidence type="ECO:0000256" key="4">
    <source>
        <dbReference type="ARBA" id="ARBA00023136"/>
    </source>
</evidence>
<dbReference type="Pfam" id="PF04932">
    <property type="entry name" value="Wzy_C"/>
    <property type="match status" value="1"/>
</dbReference>
<feature type="transmembrane region" description="Helical" evidence="5">
    <location>
        <begin position="278"/>
        <end position="298"/>
    </location>
</feature>
<accession>A0A6J6E2Y9</accession>
<proteinExistence type="predicted"/>
<feature type="transmembrane region" description="Helical" evidence="5">
    <location>
        <begin position="362"/>
        <end position="385"/>
    </location>
</feature>
<dbReference type="PANTHER" id="PTHR37422">
    <property type="entry name" value="TEICHURONIC ACID BIOSYNTHESIS PROTEIN TUAE"/>
    <property type="match status" value="1"/>
</dbReference>
<keyword evidence="2 5" id="KW-0812">Transmembrane</keyword>
<organism evidence="7">
    <name type="scientific">freshwater metagenome</name>
    <dbReference type="NCBI Taxonomy" id="449393"/>
    <lineage>
        <taxon>unclassified sequences</taxon>
        <taxon>metagenomes</taxon>
        <taxon>ecological metagenomes</taxon>
    </lineage>
</organism>
<evidence type="ECO:0000256" key="3">
    <source>
        <dbReference type="ARBA" id="ARBA00022989"/>
    </source>
</evidence>
<comment type="subcellular location">
    <subcellularLocation>
        <location evidence="1">Membrane</location>
        <topology evidence="1">Multi-pass membrane protein</topology>
    </subcellularLocation>
</comment>
<feature type="transmembrane region" description="Helical" evidence="5">
    <location>
        <begin position="132"/>
        <end position="151"/>
    </location>
</feature>
<protein>
    <submittedName>
        <fullName evidence="7">Unannotated protein</fullName>
    </submittedName>
</protein>
<dbReference type="InterPro" id="IPR007016">
    <property type="entry name" value="O-antigen_ligase-rel_domated"/>
</dbReference>
<evidence type="ECO:0000313" key="7">
    <source>
        <dbReference type="EMBL" id="CAB4570702.1"/>
    </source>
</evidence>